<dbReference type="Pfam" id="PF00512">
    <property type="entry name" value="HisKA"/>
    <property type="match status" value="1"/>
</dbReference>
<evidence type="ECO:0000256" key="11">
    <source>
        <dbReference type="SAM" id="MobiDB-lite"/>
    </source>
</evidence>
<gene>
    <name evidence="15" type="ORF">SAMN04488068_2224</name>
</gene>
<dbReference type="OrthoDB" id="1931120at2"/>
<dbReference type="InterPro" id="IPR005467">
    <property type="entry name" value="His_kinase_dom"/>
</dbReference>
<dbReference type="InterPro" id="IPR036890">
    <property type="entry name" value="HATPase_C_sf"/>
</dbReference>
<keyword evidence="7 15" id="KW-0418">Kinase</keyword>
<dbReference type="CDD" id="cd00082">
    <property type="entry name" value="HisKA"/>
    <property type="match status" value="1"/>
</dbReference>
<dbReference type="Gene3D" id="1.10.287.130">
    <property type="match status" value="1"/>
</dbReference>
<dbReference type="GO" id="GO:0000155">
    <property type="term" value="F:phosphorelay sensor kinase activity"/>
    <property type="evidence" value="ECO:0007669"/>
    <property type="project" value="InterPro"/>
</dbReference>
<evidence type="ECO:0000256" key="4">
    <source>
        <dbReference type="ARBA" id="ARBA00022553"/>
    </source>
</evidence>
<keyword evidence="16" id="KW-1185">Reference proteome</keyword>
<reference evidence="15 16" key="1">
    <citation type="submission" date="2016-11" db="EMBL/GenBank/DDBJ databases">
        <authorList>
            <person name="Jaros S."/>
            <person name="Januszkiewicz K."/>
            <person name="Wedrychowicz H."/>
        </authorList>
    </citation>
    <scope>NUCLEOTIDE SEQUENCE [LARGE SCALE GENOMIC DNA]</scope>
    <source>
        <strain evidence="15 16">CGMCC 1.7049</strain>
    </source>
</reference>
<evidence type="ECO:0000256" key="12">
    <source>
        <dbReference type="SAM" id="Phobius"/>
    </source>
</evidence>
<comment type="subcellular location">
    <subcellularLocation>
        <location evidence="2">Membrane</location>
    </subcellularLocation>
</comment>
<dbReference type="InterPro" id="IPR003660">
    <property type="entry name" value="HAMP_dom"/>
</dbReference>
<keyword evidence="10 12" id="KW-0472">Membrane</keyword>
<keyword evidence="4" id="KW-0597">Phosphoprotein</keyword>
<dbReference type="Proteomes" id="UP000199758">
    <property type="component" value="Unassembled WGS sequence"/>
</dbReference>
<keyword evidence="8 12" id="KW-1133">Transmembrane helix</keyword>
<evidence type="ECO:0000256" key="10">
    <source>
        <dbReference type="ARBA" id="ARBA00023136"/>
    </source>
</evidence>
<evidence type="ECO:0000256" key="6">
    <source>
        <dbReference type="ARBA" id="ARBA00022692"/>
    </source>
</evidence>
<dbReference type="InterPro" id="IPR004358">
    <property type="entry name" value="Sig_transdc_His_kin-like_C"/>
</dbReference>
<evidence type="ECO:0000256" key="3">
    <source>
        <dbReference type="ARBA" id="ARBA00012438"/>
    </source>
</evidence>
<evidence type="ECO:0000313" key="15">
    <source>
        <dbReference type="EMBL" id="SHH03505.1"/>
    </source>
</evidence>
<dbReference type="Gene3D" id="3.30.565.10">
    <property type="entry name" value="Histidine kinase-like ATPase, C-terminal domain"/>
    <property type="match status" value="1"/>
</dbReference>
<sequence>MTIRRLLLGAFLLVGLLPAIGLTLLAFGQTRTAMLGEIEQSVQRSASALSDDVDRQLYERLLNATTWSHLEVMEDLRLDDVDKRLSNFLAEMKRRYGSVYRDLLAIDAQGRIVASSDPQRIGQTLAPVPPWFTTTLPGGAVQIDPVRDGRLPIRTTLISQFTDAALGELVLELDWRLLENALDAVSDSTRQALVIDAQGRVIVASAALRERGARPRDDARGWQPQQPGTIERRSDGPWLPQPVLVGSSRSDGIGRFEGLGWTSLLLQSRDVALAPVTRMGWIFAGMLAATAIVTILASSWVAGLIARPVIALTQFTRLYMQPGPPPPAPPRGPGEIGELNDSFVRLVEALQRSQATLTQASKLAALGEITALMAHEVRTPLGILRSSAQMLKLEPVLTPEGSELVGIIESETERLNRLVGSMLDSARTRAPIRRPDDLNDIIRHSLTLLAAQSRDRGIRVDFTAEAKRPMLDCDSEQISQVLLNLVMNALQLLPRGGHVQVQTRDDDTRLIVEVADDGPGIAAEDRSRIFEPFVFKREGGIGLGLAVVRQILRQHGGDIVADASPLGGALFRFWLPRSLPEIA</sequence>
<protein>
    <recommendedName>
        <fullName evidence="3">histidine kinase</fullName>
        <ecNumber evidence="3">2.7.13.3</ecNumber>
    </recommendedName>
</protein>
<evidence type="ECO:0000313" key="16">
    <source>
        <dbReference type="Proteomes" id="UP000199758"/>
    </source>
</evidence>
<dbReference type="PROSITE" id="PS50109">
    <property type="entry name" value="HIS_KIN"/>
    <property type="match status" value="1"/>
</dbReference>
<dbReference type="Gene3D" id="6.10.340.10">
    <property type="match status" value="1"/>
</dbReference>
<evidence type="ECO:0000256" key="8">
    <source>
        <dbReference type="ARBA" id="ARBA00022989"/>
    </source>
</evidence>
<dbReference type="InterPro" id="IPR003594">
    <property type="entry name" value="HATPase_dom"/>
</dbReference>
<evidence type="ECO:0000256" key="2">
    <source>
        <dbReference type="ARBA" id="ARBA00004370"/>
    </source>
</evidence>
<dbReference type="SMART" id="SM00387">
    <property type="entry name" value="HATPase_c"/>
    <property type="match status" value="1"/>
</dbReference>
<dbReference type="InterPro" id="IPR003661">
    <property type="entry name" value="HisK_dim/P_dom"/>
</dbReference>
<dbReference type="RefSeq" id="WP_072897574.1">
    <property type="nucleotide sequence ID" value="NZ_FQWZ01000005.1"/>
</dbReference>
<evidence type="ECO:0000256" key="9">
    <source>
        <dbReference type="ARBA" id="ARBA00023012"/>
    </source>
</evidence>
<keyword evidence="6 12" id="KW-0812">Transmembrane</keyword>
<dbReference type="SUPFAM" id="SSF55874">
    <property type="entry name" value="ATPase domain of HSP90 chaperone/DNA topoisomerase II/histidine kinase"/>
    <property type="match status" value="1"/>
</dbReference>
<feature type="domain" description="Histidine kinase" evidence="13">
    <location>
        <begin position="372"/>
        <end position="579"/>
    </location>
</feature>
<dbReference type="SMART" id="SM00388">
    <property type="entry name" value="HisKA"/>
    <property type="match status" value="1"/>
</dbReference>
<dbReference type="InterPro" id="IPR050428">
    <property type="entry name" value="TCS_sensor_his_kinase"/>
</dbReference>
<accession>A0A1M5PNV4</accession>
<feature type="domain" description="HAMP" evidence="14">
    <location>
        <begin position="303"/>
        <end position="355"/>
    </location>
</feature>
<dbReference type="InterPro" id="IPR036097">
    <property type="entry name" value="HisK_dim/P_sf"/>
</dbReference>
<dbReference type="PROSITE" id="PS50885">
    <property type="entry name" value="HAMP"/>
    <property type="match status" value="1"/>
</dbReference>
<keyword evidence="9" id="KW-0902">Two-component regulatory system</keyword>
<evidence type="ECO:0000256" key="5">
    <source>
        <dbReference type="ARBA" id="ARBA00022679"/>
    </source>
</evidence>
<dbReference type="PRINTS" id="PR00344">
    <property type="entry name" value="BCTRLSENSOR"/>
</dbReference>
<proteinExistence type="predicted"/>
<dbReference type="STRING" id="490188.SAMN04488068_2224"/>
<evidence type="ECO:0000256" key="1">
    <source>
        <dbReference type="ARBA" id="ARBA00000085"/>
    </source>
</evidence>
<dbReference type="CDD" id="cd00075">
    <property type="entry name" value="HATPase"/>
    <property type="match status" value="1"/>
</dbReference>
<feature type="region of interest" description="Disordered" evidence="11">
    <location>
        <begin position="212"/>
        <end position="237"/>
    </location>
</feature>
<dbReference type="Gene3D" id="3.30.450.20">
    <property type="entry name" value="PAS domain"/>
    <property type="match status" value="1"/>
</dbReference>
<dbReference type="EMBL" id="FQWZ01000005">
    <property type="protein sequence ID" value="SHH03505.1"/>
    <property type="molecule type" value="Genomic_DNA"/>
</dbReference>
<dbReference type="PANTHER" id="PTHR45436:SF5">
    <property type="entry name" value="SENSOR HISTIDINE KINASE TRCS"/>
    <property type="match status" value="1"/>
</dbReference>
<dbReference type="Pfam" id="PF02518">
    <property type="entry name" value="HATPase_c"/>
    <property type="match status" value="1"/>
</dbReference>
<dbReference type="GO" id="GO:0016020">
    <property type="term" value="C:membrane"/>
    <property type="evidence" value="ECO:0007669"/>
    <property type="project" value="UniProtKB-SubCell"/>
</dbReference>
<organism evidence="15 16">
    <name type="scientific">Hydrocarboniphaga daqingensis</name>
    <dbReference type="NCBI Taxonomy" id="490188"/>
    <lineage>
        <taxon>Bacteria</taxon>
        <taxon>Pseudomonadati</taxon>
        <taxon>Pseudomonadota</taxon>
        <taxon>Gammaproteobacteria</taxon>
        <taxon>Nevskiales</taxon>
        <taxon>Nevskiaceae</taxon>
        <taxon>Hydrocarboniphaga</taxon>
    </lineage>
</organism>
<evidence type="ECO:0000259" key="14">
    <source>
        <dbReference type="PROSITE" id="PS50885"/>
    </source>
</evidence>
<evidence type="ECO:0000256" key="7">
    <source>
        <dbReference type="ARBA" id="ARBA00022777"/>
    </source>
</evidence>
<keyword evidence="5" id="KW-0808">Transferase</keyword>
<dbReference type="PANTHER" id="PTHR45436">
    <property type="entry name" value="SENSOR HISTIDINE KINASE YKOH"/>
    <property type="match status" value="1"/>
</dbReference>
<dbReference type="SUPFAM" id="SSF47384">
    <property type="entry name" value="Homodimeric domain of signal transducing histidine kinase"/>
    <property type="match status" value="1"/>
</dbReference>
<dbReference type="AlphaFoldDB" id="A0A1M5PNV4"/>
<feature type="transmembrane region" description="Helical" evidence="12">
    <location>
        <begin position="281"/>
        <end position="306"/>
    </location>
</feature>
<comment type="catalytic activity">
    <reaction evidence="1">
        <text>ATP + protein L-histidine = ADP + protein N-phospho-L-histidine.</text>
        <dbReference type="EC" id="2.7.13.3"/>
    </reaction>
</comment>
<name>A0A1M5PNV4_9GAMM</name>
<evidence type="ECO:0000259" key="13">
    <source>
        <dbReference type="PROSITE" id="PS50109"/>
    </source>
</evidence>
<dbReference type="EC" id="2.7.13.3" evidence="3"/>